<proteinExistence type="predicted"/>
<dbReference type="RefSeq" id="WP_072966675.1">
    <property type="nucleotide sequence ID" value="NZ_FRAJ01000009.1"/>
</dbReference>
<dbReference type="InterPro" id="IPR050624">
    <property type="entry name" value="HTH-type_Tx_Regulator"/>
</dbReference>
<evidence type="ECO:0000259" key="3">
    <source>
        <dbReference type="PROSITE" id="PS50977"/>
    </source>
</evidence>
<dbReference type="Proteomes" id="UP000184082">
    <property type="component" value="Unassembled WGS sequence"/>
</dbReference>
<dbReference type="EMBL" id="FRAJ01000009">
    <property type="protein sequence ID" value="SHK10110.1"/>
    <property type="molecule type" value="Genomic_DNA"/>
</dbReference>
<feature type="domain" description="HTH tetR-type" evidence="3">
    <location>
        <begin position="7"/>
        <end position="67"/>
    </location>
</feature>
<reference evidence="4 5" key="1">
    <citation type="submission" date="2016-11" db="EMBL/GenBank/DDBJ databases">
        <authorList>
            <person name="Jaros S."/>
            <person name="Januszkiewicz K."/>
            <person name="Wedrychowicz H."/>
        </authorList>
    </citation>
    <scope>NUCLEOTIDE SEQUENCE [LARGE SCALE GENOMIC DNA]</scope>
    <source>
        <strain evidence="4 5">DSM 14501</strain>
    </source>
</reference>
<dbReference type="PANTHER" id="PTHR43479">
    <property type="entry name" value="ACREF/ENVCD OPERON REPRESSOR-RELATED"/>
    <property type="match status" value="1"/>
</dbReference>
<organism evidence="4 5">
    <name type="scientific">Caminicella sporogenes DSM 14501</name>
    <dbReference type="NCBI Taxonomy" id="1121266"/>
    <lineage>
        <taxon>Bacteria</taxon>
        <taxon>Bacillati</taxon>
        <taxon>Bacillota</taxon>
        <taxon>Clostridia</taxon>
        <taxon>Peptostreptococcales</taxon>
        <taxon>Caminicellaceae</taxon>
        <taxon>Caminicella</taxon>
    </lineage>
</organism>
<feature type="DNA-binding region" description="H-T-H motif" evidence="2">
    <location>
        <begin position="30"/>
        <end position="49"/>
    </location>
</feature>
<dbReference type="SUPFAM" id="SSF48498">
    <property type="entry name" value="Tetracyclin repressor-like, C-terminal domain"/>
    <property type="match status" value="1"/>
</dbReference>
<dbReference type="Gene3D" id="1.10.357.10">
    <property type="entry name" value="Tetracycline Repressor, domain 2"/>
    <property type="match status" value="1"/>
</dbReference>
<dbReference type="AlphaFoldDB" id="A0A1M6PQ68"/>
<gene>
    <name evidence="4" type="ORF">SAMN02745883_01262</name>
</gene>
<evidence type="ECO:0000313" key="4">
    <source>
        <dbReference type="EMBL" id="SHK10110.1"/>
    </source>
</evidence>
<dbReference type="PANTHER" id="PTHR43479:SF11">
    <property type="entry name" value="ACREF_ENVCD OPERON REPRESSOR-RELATED"/>
    <property type="match status" value="1"/>
</dbReference>
<evidence type="ECO:0000256" key="2">
    <source>
        <dbReference type="PROSITE-ProRule" id="PRU00335"/>
    </source>
</evidence>
<protein>
    <submittedName>
        <fullName evidence="4">Transcriptional regulator, TetR family</fullName>
    </submittedName>
</protein>
<dbReference type="PROSITE" id="PS50977">
    <property type="entry name" value="HTH_TETR_2"/>
    <property type="match status" value="1"/>
</dbReference>
<dbReference type="InterPro" id="IPR001647">
    <property type="entry name" value="HTH_TetR"/>
</dbReference>
<dbReference type="GO" id="GO:0003677">
    <property type="term" value="F:DNA binding"/>
    <property type="evidence" value="ECO:0007669"/>
    <property type="project" value="UniProtKB-UniRule"/>
</dbReference>
<dbReference type="Pfam" id="PF00440">
    <property type="entry name" value="TetR_N"/>
    <property type="match status" value="1"/>
</dbReference>
<dbReference type="SUPFAM" id="SSF46689">
    <property type="entry name" value="Homeodomain-like"/>
    <property type="match status" value="1"/>
</dbReference>
<name>A0A1M6PQ68_9FIRM</name>
<dbReference type="InterPro" id="IPR009057">
    <property type="entry name" value="Homeodomain-like_sf"/>
</dbReference>
<keyword evidence="5" id="KW-1185">Reference proteome</keyword>
<dbReference type="STRING" id="1121266.SAMN02745883_01262"/>
<dbReference type="InterPro" id="IPR036271">
    <property type="entry name" value="Tet_transcr_reg_TetR-rel_C_sf"/>
</dbReference>
<sequence>MARITDPKKLERIKKATMELVVKCGYNGVSISNIAKKAKVSNGYLYRHYSSKDELIEDLVESNSELLKNMFKMLDEKSTAEKIIFSFINMLFTVATDDPILAKFFYTLVFDQSYEIKKRRDNNKEINRLISGILKQGIKNNEINSKTTLEEVKLVIFTIPFTYIAMNLDSEENKFNESEVKRLTEICLNALK</sequence>
<evidence type="ECO:0000313" key="5">
    <source>
        <dbReference type="Proteomes" id="UP000184082"/>
    </source>
</evidence>
<keyword evidence="1 2" id="KW-0238">DNA-binding</keyword>
<dbReference type="PRINTS" id="PR00455">
    <property type="entry name" value="HTHTETR"/>
</dbReference>
<evidence type="ECO:0000256" key="1">
    <source>
        <dbReference type="ARBA" id="ARBA00023125"/>
    </source>
</evidence>
<accession>A0A1M6PQ68</accession>